<organism evidence="9 10">
    <name type="scientific">Candidatus Magasanikbacteria bacterium RIFCSPHIGHO2_01_FULL_47_8</name>
    <dbReference type="NCBI Taxonomy" id="1798673"/>
    <lineage>
        <taxon>Bacteria</taxon>
        <taxon>Candidatus Magasanikiibacteriota</taxon>
    </lineage>
</organism>
<comment type="function">
    <text evidence="7">May play a role in DNA repair. It seems to be involved in an RecBC-independent recombinational process of DNA repair. It may act with RecF and RecO.</text>
</comment>
<proteinExistence type="inferred from homology"/>
<keyword evidence="4 7" id="KW-0862">Zinc</keyword>
<evidence type="ECO:0000256" key="7">
    <source>
        <dbReference type="HAMAP-Rule" id="MF_00017"/>
    </source>
</evidence>
<dbReference type="Gene3D" id="6.10.250.240">
    <property type="match status" value="1"/>
</dbReference>
<evidence type="ECO:0000256" key="6">
    <source>
        <dbReference type="ARBA" id="ARBA00023204"/>
    </source>
</evidence>
<keyword evidence="1 7" id="KW-0479">Metal-binding</keyword>
<dbReference type="InterPro" id="IPR034137">
    <property type="entry name" value="TOPRIM_RecR"/>
</dbReference>
<evidence type="ECO:0000313" key="9">
    <source>
        <dbReference type="EMBL" id="OGH70624.1"/>
    </source>
</evidence>
<feature type="domain" description="Toprim" evidence="8">
    <location>
        <begin position="79"/>
        <end position="180"/>
    </location>
</feature>
<dbReference type="PANTHER" id="PTHR30446">
    <property type="entry name" value="RECOMBINATION PROTEIN RECR"/>
    <property type="match status" value="1"/>
</dbReference>
<keyword evidence="5 7" id="KW-0233">DNA recombination</keyword>
<dbReference type="PROSITE" id="PS50880">
    <property type="entry name" value="TOPRIM"/>
    <property type="match status" value="1"/>
</dbReference>
<dbReference type="AlphaFoldDB" id="A0A1F6MG66"/>
<dbReference type="SUPFAM" id="SSF111304">
    <property type="entry name" value="Recombination protein RecR"/>
    <property type="match status" value="1"/>
</dbReference>
<evidence type="ECO:0000256" key="2">
    <source>
        <dbReference type="ARBA" id="ARBA00022763"/>
    </source>
</evidence>
<name>A0A1F6MG66_9BACT</name>
<evidence type="ECO:0000256" key="5">
    <source>
        <dbReference type="ARBA" id="ARBA00023172"/>
    </source>
</evidence>
<dbReference type="Pfam" id="PF02132">
    <property type="entry name" value="RecR_ZnF"/>
    <property type="match status" value="1"/>
</dbReference>
<dbReference type="HAMAP" id="MF_00017">
    <property type="entry name" value="RecR"/>
    <property type="match status" value="1"/>
</dbReference>
<dbReference type="Pfam" id="PF21176">
    <property type="entry name" value="RecR_HhH"/>
    <property type="match status" value="1"/>
</dbReference>
<reference evidence="9 10" key="1">
    <citation type="journal article" date="2016" name="Nat. Commun.">
        <title>Thousands of microbial genomes shed light on interconnected biogeochemical processes in an aquifer system.</title>
        <authorList>
            <person name="Anantharaman K."/>
            <person name="Brown C.T."/>
            <person name="Hug L.A."/>
            <person name="Sharon I."/>
            <person name="Castelle C.J."/>
            <person name="Probst A.J."/>
            <person name="Thomas B.C."/>
            <person name="Singh A."/>
            <person name="Wilkins M.J."/>
            <person name="Karaoz U."/>
            <person name="Brodie E.L."/>
            <person name="Williams K.H."/>
            <person name="Hubbard S.S."/>
            <person name="Banfield J.F."/>
        </authorList>
    </citation>
    <scope>NUCLEOTIDE SEQUENCE [LARGE SCALE GENOMIC DNA]</scope>
</reference>
<evidence type="ECO:0000256" key="3">
    <source>
        <dbReference type="ARBA" id="ARBA00022771"/>
    </source>
</evidence>
<dbReference type="Gene3D" id="1.10.8.420">
    <property type="entry name" value="RecR Domain 1"/>
    <property type="match status" value="1"/>
</dbReference>
<dbReference type="Proteomes" id="UP000177953">
    <property type="component" value="Unassembled WGS sequence"/>
</dbReference>
<evidence type="ECO:0000259" key="8">
    <source>
        <dbReference type="PROSITE" id="PS50880"/>
    </source>
</evidence>
<dbReference type="GO" id="GO:0006281">
    <property type="term" value="P:DNA repair"/>
    <property type="evidence" value="ECO:0007669"/>
    <property type="project" value="UniProtKB-UniRule"/>
</dbReference>
<keyword evidence="2 7" id="KW-0227">DNA damage</keyword>
<dbReference type="InterPro" id="IPR000093">
    <property type="entry name" value="DNA_Rcmb_RecR"/>
</dbReference>
<keyword evidence="6 7" id="KW-0234">DNA repair</keyword>
<gene>
    <name evidence="7" type="primary">recR</name>
    <name evidence="9" type="ORF">A2754_03250</name>
</gene>
<dbReference type="GO" id="GO:0006310">
    <property type="term" value="P:DNA recombination"/>
    <property type="evidence" value="ECO:0007669"/>
    <property type="project" value="UniProtKB-UniRule"/>
</dbReference>
<comment type="similarity">
    <text evidence="7">Belongs to the RecR family.</text>
</comment>
<dbReference type="Pfam" id="PF21175">
    <property type="entry name" value="RecR_C"/>
    <property type="match status" value="1"/>
</dbReference>
<accession>A0A1F6MG66</accession>
<dbReference type="NCBIfam" id="TIGR00615">
    <property type="entry name" value="recR"/>
    <property type="match status" value="1"/>
</dbReference>
<keyword evidence="3 7" id="KW-0863">Zinc-finger</keyword>
<dbReference type="Pfam" id="PF13662">
    <property type="entry name" value="Toprim_4"/>
    <property type="match status" value="1"/>
</dbReference>
<dbReference type="InterPro" id="IPR023627">
    <property type="entry name" value="Rcmb_RecR"/>
</dbReference>
<protein>
    <recommendedName>
        <fullName evidence="7">Recombination protein RecR</fullName>
    </recommendedName>
</protein>
<evidence type="ECO:0000256" key="1">
    <source>
        <dbReference type="ARBA" id="ARBA00022723"/>
    </source>
</evidence>
<dbReference type="GO" id="GO:0008270">
    <property type="term" value="F:zinc ion binding"/>
    <property type="evidence" value="ECO:0007669"/>
    <property type="project" value="UniProtKB-KW"/>
</dbReference>
<dbReference type="InterPro" id="IPR006171">
    <property type="entry name" value="TOPRIM_dom"/>
</dbReference>
<dbReference type="SMART" id="SM00493">
    <property type="entry name" value="TOPRIM"/>
    <property type="match status" value="1"/>
</dbReference>
<dbReference type="EMBL" id="MFPU01000004">
    <property type="protein sequence ID" value="OGH70624.1"/>
    <property type="molecule type" value="Genomic_DNA"/>
</dbReference>
<sequence length="203" mass="23016">MYSSSINRLIGSLKKLPSVGQRTAERYIFYLLKSGKKEVTELMLSLKELIETVRSCEVCWNFTDTSPCSLCQNTQRDQTTICVVTDPQDLTVIEHTGEYRGVYHVLRGLLDPSDEESLARMKAKELLQRTKNNEQGTMVKEIILALNPDLSGETTMLYLEKEIKKTNPAIKITRLARGLPMGSDLRYADEITLGSALKNRIQR</sequence>
<comment type="caution">
    <text evidence="9">The sequence shown here is derived from an EMBL/GenBank/DDBJ whole genome shotgun (WGS) entry which is preliminary data.</text>
</comment>
<evidence type="ECO:0000256" key="4">
    <source>
        <dbReference type="ARBA" id="ARBA00022833"/>
    </source>
</evidence>
<dbReference type="GO" id="GO:0003677">
    <property type="term" value="F:DNA binding"/>
    <property type="evidence" value="ECO:0007669"/>
    <property type="project" value="UniProtKB-UniRule"/>
</dbReference>
<feature type="zinc finger region" description="C4-type" evidence="7">
    <location>
        <begin position="56"/>
        <end position="71"/>
    </location>
</feature>
<dbReference type="PROSITE" id="PS01300">
    <property type="entry name" value="RECR"/>
    <property type="match status" value="1"/>
</dbReference>
<dbReference type="PANTHER" id="PTHR30446:SF0">
    <property type="entry name" value="RECOMBINATION PROTEIN RECR"/>
    <property type="match status" value="1"/>
</dbReference>
<dbReference type="InterPro" id="IPR015967">
    <property type="entry name" value="Rcmb_RecR_Znf"/>
</dbReference>
<dbReference type="CDD" id="cd01025">
    <property type="entry name" value="TOPRIM_recR"/>
    <property type="match status" value="1"/>
</dbReference>
<evidence type="ECO:0000313" key="10">
    <source>
        <dbReference type="Proteomes" id="UP000177953"/>
    </source>
</evidence>
<dbReference type="Gene3D" id="3.40.1360.10">
    <property type="match status" value="1"/>
</dbReference>